<keyword evidence="7 9" id="KW-0732">Signal</keyword>
<dbReference type="CDD" id="cd13553">
    <property type="entry name" value="PBP2_NrtA_CpmA_like"/>
    <property type="match status" value="1"/>
</dbReference>
<comment type="similarity">
    <text evidence="3">Belongs to the bacterial solute-binding protein SsuA/TauA family.</text>
</comment>
<sequence>MKRSLMAPLLALLLGLAVAGPTTAAEEFRVGYVRVMDDAQAMLAYEAGLYEKYGLDAQLIEFTSGTDLIKGIVGGQLDIGVLGFSNAFTWASKGADLKIVGGAQRGYHSLLVREDSGIESVEDLEGKSLASQKQGSTADIVLKGVMLANAGLEPSDLNIMGVAPSVAVQSLVGGRVDAAFLFEPYDRIAQLVAPVKQIYEIGEVWPFPCMVVITSGETLKNRKEVLWSALDAQREAIDMLESSPEKAAPYITDYFIREPVVKSRNQGDVPSEQVITEAIKTNDFSAKLTEDDIGRMRELAAIMQEQGILQVEGEFDVDALLDLSWQQAREL</sequence>
<dbReference type="GO" id="GO:0012505">
    <property type="term" value="C:endomembrane system"/>
    <property type="evidence" value="ECO:0007669"/>
    <property type="project" value="UniProtKB-SubCell"/>
</dbReference>
<feature type="signal peptide" evidence="9">
    <location>
        <begin position="1"/>
        <end position="24"/>
    </location>
</feature>
<keyword evidence="8" id="KW-0472">Membrane</keyword>
<dbReference type="SUPFAM" id="SSF53850">
    <property type="entry name" value="Periplasmic binding protein-like II"/>
    <property type="match status" value="1"/>
</dbReference>
<keyword evidence="6" id="KW-0997">Cell inner membrane</keyword>
<gene>
    <name evidence="10" type="ORF">DIT71_06045</name>
</gene>
<dbReference type="InterPro" id="IPR044527">
    <property type="entry name" value="NrtA/CpmA_ABC-bd_dom"/>
</dbReference>
<evidence type="ECO:0000256" key="8">
    <source>
        <dbReference type="ARBA" id="ARBA00023136"/>
    </source>
</evidence>
<evidence type="ECO:0000256" key="7">
    <source>
        <dbReference type="ARBA" id="ARBA00022729"/>
    </source>
</evidence>
<dbReference type="Proteomes" id="UP000253987">
    <property type="component" value="Unassembled WGS sequence"/>
</dbReference>
<evidence type="ECO:0000256" key="1">
    <source>
        <dbReference type="ARBA" id="ARBA00004308"/>
    </source>
</evidence>
<evidence type="ECO:0000256" key="9">
    <source>
        <dbReference type="SAM" id="SignalP"/>
    </source>
</evidence>
<reference evidence="11" key="1">
    <citation type="submission" date="2018-05" db="EMBL/GenBank/DDBJ databases">
        <authorList>
            <person name="Lu D."/>
        </authorList>
    </citation>
    <scope>NUCLEOTIDE SEQUENCE [LARGE SCALE GENOMIC DNA]</scope>
    <source>
        <strain evidence="11">F01</strain>
    </source>
</reference>
<dbReference type="RefSeq" id="WP_114612289.1">
    <property type="nucleotide sequence ID" value="NZ_QFWX01000002.1"/>
</dbReference>
<dbReference type="PANTHER" id="PTHR30024">
    <property type="entry name" value="ALIPHATIC SULFONATES-BINDING PROTEIN-RELATED"/>
    <property type="match status" value="1"/>
</dbReference>
<dbReference type="EMBL" id="QFWX01000002">
    <property type="protein sequence ID" value="PXX92737.1"/>
    <property type="molecule type" value="Genomic_DNA"/>
</dbReference>
<evidence type="ECO:0000256" key="2">
    <source>
        <dbReference type="ARBA" id="ARBA00004418"/>
    </source>
</evidence>
<proteinExistence type="inferred from homology"/>
<dbReference type="Gene3D" id="3.40.190.10">
    <property type="entry name" value="Periplasmic binding protein-like II"/>
    <property type="match status" value="2"/>
</dbReference>
<keyword evidence="11" id="KW-1185">Reference proteome</keyword>
<feature type="chain" id="PRO_5016123904" evidence="9">
    <location>
        <begin position="25"/>
        <end position="331"/>
    </location>
</feature>
<dbReference type="AlphaFoldDB" id="A0A2V3ZRB4"/>
<keyword evidence="5" id="KW-1003">Cell membrane</keyword>
<evidence type="ECO:0000256" key="5">
    <source>
        <dbReference type="ARBA" id="ARBA00022475"/>
    </source>
</evidence>
<keyword evidence="4" id="KW-0813">Transport</keyword>
<name>A0A2V3ZRB4_9GAMM</name>
<evidence type="ECO:0000256" key="4">
    <source>
        <dbReference type="ARBA" id="ARBA00022448"/>
    </source>
</evidence>
<evidence type="ECO:0000256" key="6">
    <source>
        <dbReference type="ARBA" id="ARBA00022519"/>
    </source>
</evidence>
<evidence type="ECO:0000256" key="3">
    <source>
        <dbReference type="ARBA" id="ARBA00010742"/>
    </source>
</evidence>
<dbReference type="Pfam" id="PF13379">
    <property type="entry name" value="NMT1_2"/>
    <property type="match status" value="1"/>
</dbReference>
<dbReference type="OrthoDB" id="9815602at2"/>
<accession>A0A2V3ZRB4</accession>
<reference evidence="10 11" key="2">
    <citation type="submission" date="2018-06" db="EMBL/GenBank/DDBJ databases">
        <title>Marinobactersediminissp. nov, a moderately halophilic bacterium isolated from marine solar saltern.</title>
        <authorList>
            <person name="Zhang Y."/>
        </authorList>
    </citation>
    <scope>NUCLEOTIDE SEQUENCE [LARGE SCALE GENOMIC DNA]</scope>
    <source>
        <strain evidence="10 11">F01</strain>
    </source>
</reference>
<dbReference type="PANTHER" id="PTHR30024:SF47">
    <property type="entry name" value="TAURINE-BINDING PERIPLASMIC PROTEIN"/>
    <property type="match status" value="1"/>
</dbReference>
<organism evidence="10 11">
    <name type="scientific">Marinobacter vulgaris</name>
    <dbReference type="NCBI Taxonomy" id="1928331"/>
    <lineage>
        <taxon>Bacteria</taxon>
        <taxon>Pseudomonadati</taxon>
        <taxon>Pseudomonadota</taxon>
        <taxon>Gammaproteobacteria</taxon>
        <taxon>Pseudomonadales</taxon>
        <taxon>Marinobacteraceae</taxon>
        <taxon>Marinobacter</taxon>
    </lineage>
</organism>
<dbReference type="GO" id="GO:0042597">
    <property type="term" value="C:periplasmic space"/>
    <property type="evidence" value="ECO:0007669"/>
    <property type="project" value="UniProtKB-SubCell"/>
</dbReference>
<comment type="caution">
    <text evidence="10">The sequence shown here is derived from an EMBL/GenBank/DDBJ whole genome shotgun (WGS) entry which is preliminary data.</text>
</comment>
<protein>
    <submittedName>
        <fullName evidence="10">ABC transporter substrate-binding protein</fullName>
    </submittedName>
</protein>
<evidence type="ECO:0000313" key="11">
    <source>
        <dbReference type="Proteomes" id="UP000253987"/>
    </source>
</evidence>
<comment type="subcellular location">
    <subcellularLocation>
        <location evidence="1">Endomembrane system</location>
    </subcellularLocation>
    <subcellularLocation>
        <location evidence="2">Periplasm</location>
    </subcellularLocation>
</comment>
<evidence type="ECO:0000313" key="10">
    <source>
        <dbReference type="EMBL" id="PXX92737.1"/>
    </source>
</evidence>